<evidence type="ECO:0000313" key="3">
    <source>
        <dbReference type="Proteomes" id="UP000270471"/>
    </source>
</evidence>
<keyword evidence="1" id="KW-0472">Membrane</keyword>
<dbReference type="Proteomes" id="UP000270471">
    <property type="component" value="Unassembled WGS sequence"/>
</dbReference>
<dbReference type="SUPFAM" id="SSF103473">
    <property type="entry name" value="MFS general substrate transporter"/>
    <property type="match status" value="1"/>
</dbReference>
<evidence type="ECO:0000256" key="1">
    <source>
        <dbReference type="SAM" id="Phobius"/>
    </source>
</evidence>
<protein>
    <recommendedName>
        <fullName evidence="4">Major facilitator superfamily (MFS) profile domain-containing protein</fullName>
    </recommendedName>
</protein>
<organism evidence="2 3">
    <name type="scientific">Streptomyces shenzhenensis</name>
    <dbReference type="NCBI Taxonomy" id="943815"/>
    <lineage>
        <taxon>Bacteria</taxon>
        <taxon>Bacillati</taxon>
        <taxon>Actinomycetota</taxon>
        <taxon>Actinomycetes</taxon>
        <taxon>Kitasatosporales</taxon>
        <taxon>Streptomycetaceae</taxon>
        <taxon>Streptomyces</taxon>
    </lineage>
</organism>
<feature type="transmembrane region" description="Helical" evidence="1">
    <location>
        <begin position="35"/>
        <end position="55"/>
    </location>
</feature>
<feature type="transmembrane region" description="Helical" evidence="1">
    <location>
        <begin position="102"/>
        <end position="120"/>
    </location>
</feature>
<accession>A0A3M0I1Q2</accession>
<proteinExistence type="predicted"/>
<feature type="transmembrane region" description="Helical" evidence="1">
    <location>
        <begin position="76"/>
        <end position="96"/>
    </location>
</feature>
<gene>
    <name evidence="2" type="ORF">CTZ28_30075</name>
</gene>
<dbReference type="InterPro" id="IPR036259">
    <property type="entry name" value="MFS_trans_sf"/>
</dbReference>
<name>A0A3M0I1Q2_9ACTN</name>
<dbReference type="Gene3D" id="1.20.1250.20">
    <property type="entry name" value="MFS general substrate transporter like domains"/>
    <property type="match status" value="1"/>
</dbReference>
<dbReference type="AlphaFoldDB" id="A0A3M0I1Q2"/>
<dbReference type="RefSeq" id="WP_121892897.1">
    <property type="nucleotide sequence ID" value="NZ_PENI01000023.1"/>
</dbReference>
<evidence type="ECO:0000313" key="2">
    <source>
        <dbReference type="EMBL" id="RMB82378.1"/>
    </source>
</evidence>
<dbReference type="InterPro" id="IPR011701">
    <property type="entry name" value="MFS"/>
</dbReference>
<sequence length="146" mass="15606">MGSRLSPVRRPTPRQARRSTGTFQVLAVAENNLFAFHWTTLVLFLATFMSSVLIYSTSTWLPTVMIRSGYDLSSPLEFSIAFTVGAVIGSVSLSVLGDMGHLQAVTVGGFLVGAVGLLTLSTQQPRPVLLLLSVLAGSGRWGHRAS</sequence>
<dbReference type="Pfam" id="PF07690">
    <property type="entry name" value="MFS_1"/>
    <property type="match status" value="1"/>
</dbReference>
<keyword evidence="3" id="KW-1185">Reference proteome</keyword>
<dbReference type="GO" id="GO:0022857">
    <property type="term" value="F:transmembrane transporter activity"/>
    <property type="evidence" value="ECO:0007669"/>
    <property type="project" value="InterPro"/>
</dbReference>
<keyword evidence="1" id="KW-0812">Transmembrane</keyword>
<dbReference type="EMBL" id="PENI01000023">
    <property type="protein sequence ID" value="RMB82378.1"/>
    <property type="molecule type" value="Genomic_DNA"/>
</dbReference>
<comment type="caution">
    <text evidence="2">The sequence shown here is derived from an EMBL/GenBank/DDBJ whole genome shotgun (WGS) entry which is preliminary data.</text>
</comment>
<evidence type="ECO:0008006" key="4">
    <source>
        <dbReference type="Google" id="ProtNLM"/>
    </source>
</evidence>
<keyword evidence="1" id="KW-1133">Transmembrane helix</keyword>
<reference evidence="2 3" key="1">
    <citation type="submission" date="2017-11" db="EMBL/GenBank/DDBJ databases">
        <title>Draft genome of actinobacteria isolated from guarana (Paullinia cupana (Mart.) Ducke.</title>
        <authorList>
            <person name="Siqueira K.A."/>
            <person name="Liotti R.G."/>
            <person name="Mendes T.A.O."/>
            <person name="Soares M.A."/>
        </authorList>
    </citation>
    <scope>NUCLEOTIDE SEQUENCE [LARGE SCALE GENOMIC DNA]</scope>
    <source>
        <strain evidence="2 3">193</strain>
    </source>
</reference>